<comment type="subcellular location">
    <subcellularLocation>
        <location evidence="1">Cell outer membrane</location>
    </subcellularLocation>
</comment>
<comment type="similarity">
    <text evidence="2">Belongs to the SusD family.</text>
</comment>
<evidence type="ECO:0000256" key="2">
    <source>
        <dbReference type="ARBA" id="ARBA00006275"/>
    </source>
</evidence>
<dbReference type="InterPro" id="IPR012944">
    <property type="entry name" value="SusD_RagB_dom"/>
</dbReference>
<dbReference type="Pfam" id="PF14322">
    <property type="entry name" value="SusD-like_3"/>
    <property type="match status" value="1"/>
</dbReference>
<evidence type="ECO:0000256" key="1">
    <source>
        <dbReference type="ARBA" id="ARBA00004442"/>
    </source>
</evidence>
<keyword evidence="4" id="KW-0472">Membrane</keyword>
<dbReference type="InterPro" id="IPR033985">
    <property type="entry name" value="SusD-like_N"/>
</dbReference>
<gene>
    <name evidence="8" type="ORF">GCM10011339_08000</name>
</gene>
<sequence length="726" mass="82086">MRFWNIKMNNIMKSSITKHVTHSNGYLSCEIPYGHKNNYNHMKIRIILILFSILYISSCTDLDVPPPNVIGDETLMTSESGMDVYIAGMYSKMPFEDFKYMAQWGVEYNSWLGSLGIEGTGEAVNRDGISSAFTGERTPYWGMAFGLLREANYLLEKLPEYADAFPEVTYNHYLGEAYFVRAFVFSAMAKRFGGVPLVTEVLRYPGDGESLEIPRSTEEETWDQVLADYDRAIELLQPASPKPGYSNKYVALSFKSQDMLYAGSVAKYNETVPGRLTGTGLKTGVRVIGFSDESAQAASVRYFREAYAAANEVINSGRYSLYKRKWAADDTEAQYQNMVDMFSDPTSPENIYVKEYDFPVATHGYDAYSAPFIFKAPLASGTCPTLDFIELFEGFDRYPDGTIKVTTGSTNTEGDYLMYDTPMDFFEDAEPRLRAYVIFPGDVFKNQEIEIRAGVYTGSEPVKPLFSDYSYATAESRYQQLPLYTQSPKELFLSAREGGSQELVTFQGEQIPAAGANGPFYNNGESTLTGFVGRKWLNPDPSFEAGEGRSDQHFVLMRYADILLNAAEAAVELGLAGEASPDGSDMLQVATMGINDIRERAGASLLSGVLSSDLASRNIVRKERRKELALEHKTKWDLRRWRVQHYEQRDGFWGETRDKEDFSMNSRYRFRGLYPFLSTESGQYFFDARFQWVSLKTFEYNIIDYYFAIPGGEVSKSPVIDQQPNR</sequence>
<name>A0ABQ1UNN3_9BACT</name>
<proteinExistence type="inferred from homology"/>
<evidence type="ECO:0000256" key="3">
    <source>
        <dbReference type="ARBA" id="ARBA00022729"/>
    </source>
</evidence>
<dbReference type="EMBL" id="BMIU01000002">
    <property type="protein sequence ID" value="GGF22273.1"/>
    <property type="molecule type" value="Genomic_DNA"/>
</dbReference>
<dbReference type="Pfam" id="PF07980">
    <property type="entry name" value="SusD_RagB"/>
    <property type="match status" value="1"/>
</dbReference>
<evidence type="ECO:0000256" key="5">
    <source>
        <dbReference type="ARBA" id="ARBA00023237"/>
    </source>
</evidence>
<evidence type="ECO:0000256" key="4">
    <source>
        <dbReference type="ARBA" id="ARBA00023136"/>
    </source>
</evidence>
<dbReference type="SUPFAM" id="SSF48452">
    <property type="entry name" value="TPR-like"/>
    <property type="match status" value="1"/>
</dbReference>
<accession>A0ABQ1UNN3</accession>
<evidence type="ECO:0000313" key="9">
    <source>
        <dbReference type="Proteomes" id="UP000647339"/>
    </source>
</evidence>
<evidence type="ECO:0000259" key="7">
    <source>
        <dbReference type="Pfam" id="PF14322"/>
    </source>
</evidence>
<comment type="caution">
    <text evidence="8">The sequence shown here is derived from an EMBL/GenBank/DDBJ whole genome shotgun (WGS) entry which is preliminary data.</text>
</comment>
<evidence type="ECO:0000313" key="8">
    <source>
        <dbReference type="EMBL" id="GGF22273.1"/>
    </source>
</evidence>
<reference evidence="9" key="1">
    <citation type="journal article" date="2019" name="Int. J. Syst. Evol. Microbiol.">
        <title>The Global Catalogue of Microorganisms (GCM) 10K type strain sequencing project: providing services to taxonomists for standard genome sequencing and annotation.</title>
        <authorList>
            <consortium name="The Broad Institute Genomics Platform"/>
            <consortium name="The Broad Institute Genome Sequencing Center for Infectious Disease"/>
            <person name="Wu L."/>
            <person name="Ma J."/>
        </authorList>
    </citation>
    <scope>NUCLEOTIDE SEQUENCE [LARGE SCALE GENOMIC DNA]</scope>
    <source>
        <strain evidence="9">CGMCC 1.15407</strain>
    </source>
</reference>
<organism evidence="8 9">
    <name type="scientific">Echinicola rosea</name>
    <dbReference type="NCBI Taxonomy" id="1807691"/>
    <lineage>
        <taxon>Bacteria</taxon>
        <taxon>Pseudomonadati</taxon>
        <taxon>Bacteroidota</taxon>
        <taxon>Cytophagia</taxon>
        <taxon>Cytophagales</taxon>
        <taxon>Cyclobacteriaceae</taxon>
        <taxon>Echinicola</taxon>
    </lineage>
</organism>
<dbReference type="InterPro" id="IPR011990">
    <property type="entry name" value="TPR-like_helical_dom_sf"/>
</dbReference>
<keyword evidence="9" id="KW-1185">Reference proteome</keyword>
<keyword evidence="3" id="KW-0732">Signal</keyword>
<dbReference type="Gene3D" id="1.25.40.390">
    <property type="match status" value="1"/>
</dbReference>
<protein>
    <submittedName>
        <fullName evidence="8">Glycan metabolism protein RagB</fullName>
    </submittedName>
</protein>
<keyword evidence="5" id="KW-0998">Cell outer membrane</keyword>
<feature type="domain" description="SusD-like N-terminal" evidence="7">
    <location>
        <begin position="62"/>
        <end position="240"/>
    </location>
</feature>
<dbReference type="Proteomes" id="UP000647339">
    <property type="component" value="Unassembled WGS sequence"/>
</dbReference>
<evidence type="ECO:0000259" key="6">
    <source>
        <dbReference type="Pfam" id="PF07980"/>
    </source>
</evidence>
<feature type="domain" description="RagB/SusD" evidence="6">
    <location>
        <begin position="381"/>
        <end position="724"/>
    </location>
</feature>